<dbReference type="PANTHER" id="PTHR16024:SF8">
    <property type="entry name" value="XK-RELATED PROTEIN 8"/>
    <property type="match status" value="1"/>
</dbReference>
<evidence type="ECO:0000256" key="5">
    <source>
        <dbReference type="ARBA" id="ARBA00022703"/>
    </source>
</evidence>
<feature type="transmembrane region" description="Helical" evidence="9">
    <location>
        <begin position="54"/>
        <end position="77"/>
    </location>
</feature>
<keyword evidence="7 9" id="KW-0472">Membrane</keyword>
<evidence type="ECO:0000256" key="6">
    <source>
        <dbReference type="ARBA" id="ARBA00022989"/>
    </source>
</evidence>
<evidence type="ECO:0000256" key="9">
    <source>
        <dbReference type="RuleBase" id="RU910716"/>
    </source>
</evidence>
<reference evidence="10" key="1">
    <citation type="submission" date="2025-08" db="UniProtKB">
        <authorList>
            <consortium name="Ensembl"/>
        </authorList>
    </citation>
    <scope>IDENTIFICATION</scope>
</reference>
<dbReference type="Pfam" id="PF09815">
    <property type="entry name" value="XK-related"/>
    <property type="match status" value="1"/>
</dbReference>
<name>A0A8C8RVI1_9SAUR</name>
<feature type="transmembrane region" description="Helical" evidence="9">
    <location>
        <begin position="266"/>
        <end position="283"/>
    </location>
</feature>
<comment type="catalytic activity">
    <reaction evidence="8">
        <text>a 1,2-diacyl-sn-glycero-3-phospho-L-serine(in) = a 1,2-diacyl-sn-glycero-3-phospho-L-serine(out)</text>
        <dbReference type="Rhea" id="RHEA:38663"/>
        <dbReference type="ChEBI" id="CHEBI:57262"/>
    </reaction>
</comment>
<keyword evidence="6 9" id="KW-1133">Transmembrane helix</keyword>
<evidence type="ECO:0000256" key="2">
    <source>
        <dbReference type="ARBA" id="ARBA00008789"/>
    </source>
</evidence>
<feature type="transmembrane region" description="Helical" evidence="9">
    <location>
        <begin position="209"/>
        <end position="232"/>
    </location>
</feature>
<dbReference type="GO" id="GO:0005886">
    <property type="term" value="C:plasma membrane"/>
    <property type="evidence" value="ECO:0007669"/>
    <property type="project" value="UniProtKB-SubCell"/>
</dbReference>
<comment type="subcellular location">
    <subcellularLocation>
        <location evidence="1">Cell membrane</location>
        <topology evidence="1">Multi-pass membrane protein</topology>
    </subcellularLocation>
    <subcellularLocation>
        <location evidence="9">Membrane</location>
        <topology evidence="9">Multi-pass membrane protein</topology>
    </subcellularLocation>
</comment>
<evidence type="ECO:0000256" key="4">
    <source>
        <dbReference type="ARBA" id="ARBA00022692"/>
    </source>
</evidence>
<keyword evidence="5" id="KW-0053">Apoptosis</keyword>
<accession>A0A8C8RVI1</accession>
<organism evidence="10 11">
    <name type="scientific">Pelusios castaneus</name>
    <name type="common">West African mud turtle</name>
    <dbReference type="NCBI Taxonomy" id="367368"/>
    <lineage>
        <taxon>Eukaryota</taxon>
        <taxon>Metazoa</taxon>
        <taxon>Chordata</taxon>
        <taxon>Craniata</taxon>
        <taxon>Vertebrata</taxon>
        <taxon>Euteleostomi</taxon>
        <taxon>Archelosauria</taxon>
        <taxon>Testudinata</taxon>
        <taxon>Testudines</taxon>
        <taxon>Pleurodira</taxon>
        <taxon>Pelomedusidae</taxon>
        <taxon>Pelusios</taxon>
    </lineage>
</organism>
<feature type="transmembrane region" description="Helical" evidence="9">
    <location>
        <begin position="322"/>
        <end position="344"/>
    </location>
</feature>
<evidence type="ECO:0000256" key="8">
    <source>
        <dbReference type="ARBA" id="ARBA00024479"/>
    </source>
</evidence>
<dbReference type="GO" id="GO:0043652">
    <property type="term" value="P:engulfment of apoptotic cell"/>
    <property type="evidence" value="ECO:0007669"/>
    <property type="project" value="TreeGrafter"/>
</dbReference>
<dbReference type="Proteomes" id="UP000694393">
    <property type="component" value="Unplaced"/>
</dbReference>
<evidence type="ECO:0000256" key="3">
    <source>
        <dbReference type="ARBA" id="ARBA00022475"/>
    </source>
</evidence>
<evidence type="ECO:0000313" key="11">
    <source>
        <dbReference type="Proteomes" id="UP000694393"/>
    </source>
</evidence>
<proteinExistence type="inferred from homology"/>
<comment type="similarity">
    <text evidence="2 9">Belongs to the XK family.</text>
</comment>
<dbReference type="Ensembl" id="ENSPCET00000010691.1">
    <property type="protein sequence ID" value="ENSPCEP00000010345.1"/>
    <property type="gene ID" value="ENSPCEG00000008212.1"/>
</dbReference>
<dbReference type="PANTHER" id="PTHR16024">
    <property type="entry name" value="XK-RELATED PROTEIN"/>
    <property type="match status" value="1"/>
</dbReference>
<dbReference type="AlphaFoldDB" id="A0A8C8RVI1"/>
<evidence type="ECO:0000256" key="1">
    <source>
        <dbReference type="ARBA" id="ARBA00004651"/>
    </source>
</evidence>
<sequence length="416" mass="47094">MAGSGRGSGRPPPPPQYGLRDLLFALLGVGAFAADLVADLWAAASYVRAGHAVWGGLVLLLLGLSSLAVQGFSWAWYQTEPGESDLPPGLRLAALHLLQLGYPYRCCRALRVGWRVCRDETAFEEDQAYAVFLTHDISMLRLFETFLENTPQLTLVLAIILHTNKAELFQGLGICTAFLSVAWSLLDYHQSLRSFLQDKYELRPLSSTIYFLWNFLLVCPRVLAIALFAVLFPYGVALHFLSVWAAMLLWVWLQGTVFMESPRWEWLYRVTVAVILYFCWFNVAKGRTLYRSVIYHGFILVDSMLLAGSSFWYSAPLRERPYLLPVLLVGLFCYMFGLLLRGAYYKWFHPRLQAPCKAAYDEVDAPHGLDEDAVFRAVPAPAPMNRRLYQLAQNHFSVSLQARQNWGNGVMDNMAL</sequence>
<dbReference type="InterPro" id="IPR050895">
    <property type="entry name" value="XK-related_scramblase"/>
</dbReference>
<feature type="transmembrane region" description="Helical" evidence="9">
    <location>
        <begin position="238"/>
        <end position="259"/>
    </location>
</feature>
<feature type="transmembrane region" description="Helical" evidence="9">
    <location>
        <begin position="295"/>
        <end position="315"/>
    </location>
</feature>
<evidence type="ECO:0000313" key="10">
    <source>
        <dbReference type="Ensembl" id="ENSPCEP00000010345.1"/>
    </source>
</evidence>
<protein>
    <recommendedName>
        <fullName evidence="9">XK-related protein</fullName>
    </recommendedName>
</protein>
<feature type="transmembrane region" description="Helical" evidence="9">
    <location>
        <begin position="22"/>
        <end position="42"/>
    </location>
</feature>
<keyword evidence="11" id="KW-1185">Reference proteome</keyword>
<evidence type="ECO:0000256" key="7">
    <source>
        <dbReference type="ARBA" id="ARBA00023136"/>
    </source>
</evidence>
<dbReference type="InterPro" id="IPR018629">
    <property type="entry name" value="XK-rel"/>
</dbReference>
<dbReference type="GO" id="GO:1902742">
    <property type="term" value="P:apoptotic process involved in development"/>
    <property type="evidence" value="ECO:0007669"/>
    <property type="project" value="TreeGrafter"/>
</dbReference>
<dbReference type="GO" id="GO:0070782">
    <property type="term" value="P:phosphatidylserine exposure on apoptotic cell surface"/>
    <property type="evidence" value="ECO:0007669"/>
    <property type="project" value="TreeGrafter"/>
</dbReference>
<feature type="transmembrane region" description="Helical" evidence="9">
    <location>
        <begin position="168"/>
        <end position="188"/>
    </location>
</feature>
<keyword evidence="3" id="KW-1003">Cell membrane</keyword>
<reference evidence="10" key="2">
    <citation type="submission" date="2025-09" db="UniProtKB">
        <authorList>
            <consortium name="Ensembl"/>
        </authorList>
    </citation>
    <scope>IDENTIFICATION</scope>
</reference>
<keyword evidence="4 9" id="KW-0812">Transmembrane</keyword>